<dbReference type="InterPro" id="IPR036259">
    <property type="entry name" value="MFS_trans_sf"/>
</dbReference>
<evidence type="ECO:0000256" key="7">
    <source>
        <dbReference type="SAM" id="Phobius"/>
    </source>
</evidence>
<feature type="transmembrane region" description="Helical" evidence="7">
    <location>
        <begin position="406"/>
        <end position="426"/>
    </location>
</feature>
<organism evidence="9 10">
    <name type="scientific">Anaeramoeba flamelloides</name>
    <dbReference type="NCBI Taxonomy" id="1746091"/>
    <lineage>
        <taxon>Eukaryota</taxon>
        <taxon>Metamonada</taxon>
        <taxon>Anaeramoebidae</taxon>
        <taxon>Anaeramoeba</taxon>
    </lineage>
</organism>
<keyword evidence="5 7" id="KW-0472">Membrane</keyword>
<keyword evidence="2" id="KW-0813">Transport</keyword>
<dbReference type="SUPFAM" id="SSF103473">
    <property type="entry name" value="MFS general substrate transporter"/>
    <property type="match status" value="1"/>
</dbReference>
<dbReference type="InterPro" id="IPR005829">
    <property type="entry name" value="Sugar_transporter_CS"/>
</dbReference>
<feature type="transmembrane region" description="Helical" evidence="7">
    <location>
        <begin position="139"/>
        <end position="156"/>
    </location>
</feature>
<evidence type="ECO:0000256" key="2">
    <source>
        <dbReference type="ARBA" id="ARBA00022448"/>
    </source>
</evidence>
<accession>A0AAV7YD81</accession>
<dbReference type="PANTHER" id="PTHR23502">
    <property type="entry name" value="MAJOR FACILITATOR SUPERFAMILY"/>
    <property type="match status" value="1"/>
</dbReference>
<keyword evidence="4 7" id="KW-1133">Transmembrane helix</keyword>
<feature type="transmembrane region" description="Helical" evidence="7">
    <location>
        <begin position="318"/>
        <end position="335"/>
    </location>
</feature>
<protein>
    <submittedName>
        <fullName evidence="9">Polyamine transporter 2-related</fullName>
    </submittedName>
</protein>
<keyword evidence="3 7" id="KW-0812">Transmembrane</keyword>
<feature type="domain" description="Major facilitator superfamily (MFS) profile" evidence="8">
    <location>
        <begin position="40"/>
        <end position="429"/>
    </location>
</feature>
<dbReference type="GO" id="GO:0042908">
    <property type="term" value="P:xenobiotic transport"/>
    <property type="evidence" value="ECO:0007669"/>
    <property type="project" value="UniProtKB-ARBA"/>
</dbReference>
<feature type="transmembrane region" description="Helical" evidence="7">
    <location>
        <begin position="106"/>
        <end position="127"/>
    </location>
</feature>
<feature type="transmembrane region" description="Helical" evidence="7">
    <location>
        <begin position="192"/>
        <end position="214"/>
    </location>
</feature>
<reference evidence="9" key="1">
    <citation type="submission" date="2022-08" db="EMBL/GenBank/DDBJ databases">
        <title>Novel sulphate-reducing endosymbionts in the free-living metamonad Anaeramoeba.</title>
        <authorList>
            <person name="Jerlstrom-Hultqvist J."/>
            <person name="Cepicka I."/>
            <person name="Gallot-Lavallee L."/>
            <person name="Salas-Leiva D."/>
            <person name="Curtis B.A."/>
            <person name="Zahonova K."/>
            <person name="Pipaliya S."/>
            <person name="Dacks J."/>
            <person name="Roger A.J."/>
        </authorList>
    </citation>
    <scope>NUCLEOTIDE SEQUENCE</scope>
    <source>
        <strain evidence="9">Busselton2</strain>
    </source>
</reference>
<dbReference type="GO" id="GO:0005886">
    <property type="term" value="C:plasma membrane"/>
    <property type="evidence" value="ECO:0007669"/>
    <property type="project" value="TreeGrafter"/>
</dbReference>
<evidence type="ECO:0000256" key="5">
    <source>
        <dbReference type="ARBA" id="ARBA00023136"/>
    </source>
</evidence>
<dbReference type="Proteomes" id="UP001146793">
    <property type="component" value="Unassembled WGS sequence"/>
</dbReference>
<feature type="transmembrane region" description="Helical" evidence="7">
    <location>
        <begin position="244"/>
        <end position="269"/>
    </location>
</feature>
<proteinExistence type="predicted"/>
<evidence type="ECO:0000259" key="8">
    <source>
        <dbReference type="PROSITE" id="PS50850"/>
    </source>
</evidence>
<feature type="region of interest" description="Disordered" evidence="6">
    <location>
        <begin position="1"/>
        <end position="29"/>
    </location>
</feature>
<dbReference type="GO" id="GO:0022857">
    <property type="term" value="F:transmembrane transporter activity"/>
    <property type="evidence" value="ECO:0007669"/>
    <property type="project" value="InterPro"/>
</dbReference>
<dbReference type="Gene3D" id="1.20.1720.10">
    <property type="entry name" value="Multidrug resistance protein D"/>
    <property type="match status" value="1"/>
</dbReference>
<evidence type="ECO:0000256" key="6">
    <source>
        <dbReference type="SAM" id="MobiDB-lite"/>
    </source>
</evidence>
<dbReference type="PROSITE" id="PS50850">
    <property type="entry name" value="MFS"/>
    <property type="match status" value="1"/>
</dbReference>
<dbReference type="EMBL" id="JANTQA010000063">
    <property type="protein sequence ID" value="KAJ3426861.1"/>
    <property type="molecule type" value="Genomic_DNA"/>
</dbReference>
<dbReference type="Pfam" id="PF07690">
    <property type="entry name" value="MFS_1"/>
    <property type="match status" value="1"/>
</dbReference>
<comment type="caution">
    <text evidence="9">The sequence shown here is derived from an EMBL/GenBank/DDBJ whole genome shotgun (WGS) entry which is preliminary data.</text>
</comment>
<feature type="transmembrane region" description="Helical" evidence="7">
    <location>
        <begin position="341"/>
        <end position="370"/>
    </location>
</feature>
<name>A0AAV7YD81_9EUKA</name>
<dbReference type="AlphaFoldDB" id="A0AAV7YD81"/>
<evidence type="ECO:0000256" key="4">
    <source>
        <dbReference type="ARBA" id="ARBA00022989"/>
    </source>
</evidence>
<feature type="transmembrane region" description="Helical" evidence="7">
    <location>
        <begin position="73"/>
        <end position="94"/>
    </location>
</feature>
<evidence type="ECO:0000313" key="10">
    <source>
        <dbReference type="Proteomes" id="UP001146793"/>
    </source>
</evidence>
<evidence type="ECO:0000256" key="1">
    <source>
        <dbReference type="ARBA" id="ARBA00004141"/>
    </source>
</evidence>
<gene>
    <name evidence="9" type="ORF">M0812_26431</name>
</gene>
<dbReference type="PROSITE" id="PS00216">
    <property type="entry name" value="SUGAR_TRANSPORT_1"/>
    <property type="match status" value="1"/>
</dbReference>
<feature type="transmembrane region" description="Helical" evidence="7">
    <location>
        <begin position="377"/>
        <end position="400"/>
    </location>
</feature>
<feature type="transmembrane region" description="Helical" evidence="7">
    <location>
        <begin position="163"/>
        <end position="186"/>
    </location>
</feature>
<dbReference type="PANTHER" id="PTHR23502:SF132">
    <property type="entry name" value="POLYAMINE TRANSPORTER 2-RELATED"/>
    <property type="match status" value="1"/>
</dbReference>
<dbReference type="InterPro" id="IPR020846">
    <property type="entry name" value="MFS_dom"/>
</dbReference>
<evidence type="ECO:0000256" key="3">
    <source>
        <dbReference type="ARBA" id="ARBA00022692"/>
    </source>
</evidence>
<comment type="subcellular location">
    <subcellularLocation>
        <location evidence="1">Membrane</location>
        <topology evidence="1">Multi-pass membrane protein</topology>
    </subcellularLocation>
</comment>
<sequence>MKESTKKNDILKKKQSQEKPSKLKESEKEIAKPKKRFPPVLLLFMSLIFIPFFNLFSYFPALPNIHEYFATNWSIVMLTTSLYQIVVGFSPLIIGPSSDLFGRRNLVVVCSFFYAILSLTCFFAKSIKLFLVARTAQGFFTVGQISIFYTSIYEILPLEKVGIGLSALSFSITFAILISPTIGGIIVNRYEWRGLFAVYTLLGCYSFFSSLLFYKETVQKKKTQLRKLVKSWVDPLRYYFKKDLILIFLIDGIFYGLYNFQIVMIPLIIDKYYHYNETIIGLSLMPSGFGGLIGAIFCGPLIDYFYNKYNNVGSRMIIGFISLVGFGIAFFFFGYTLLKSFIGILVCGFFLNLFITTEINSTISAIFDLYPTKTSSVYAITLLTQSAFSMITSQISVFAVESPFKWFLIGSIFQLFIISPTWFMILKKNWTIKRVDQKHQDEMEFLNLTNIDEGITKDNCK</sequence>
<feature type="transmembrane region" description="Helical" evidence="7">
    <location>
        <begin position="40"/>
        <end position="61"/>
    </location>
</feature>
<feature type="transmembrane region" description="Helical" evidence="7">
    <location>
        <begin position="289"/>
        <end position="306"/>
    </location>
</feature>
<evidence type="ECO:0000313" key="9">
    <source>
        <dbReference type="EMBL" id="KAJ3426861.1"/>
    </source>
</evidence>
<dbReference type="InterPro" id="IPR011701">
    <property type="entry name" value="MFS"/>
</dbReference>
<dbReference type="GO" id="GO:0140115">
    <property type="term" value="P:export across plasma membrane"/>
    <property type="evidence" value="ECO:0007669"/>
    <property type="project" value="UniProtKB-ARBA"/>
</dbReference>